<keyword evidence="4 7" id="KW-0812">Transmembrane</keyword>
<protein>
    <submittedName>
        <fullName evidence="8">Uncharacterized protein</fullName>
    </submittedName>
</protein>
<name>A0A1V8RKI1_9HYPH</name>
<dbReference type="OrthoDB" id="5393513at2"/>
<feature type="transmembrane region" description="Helical" evidence="7">
    <location>
        <begin position="65"/>
        <end position="81"/>
    </location>
</feature>
<comment type="caution">
    <text evidence="8">The sequence shown here is derived from an EMBL/GenBank/DDBJ whole genome shotgun (WGS) entry which is preliminary data.</text>
</comment>
<evidence type="ECO:0000256" key="5">
    <source>
        <dbReference type="ARBA" id="ARBA00022989"/>
    </source>
</evidence>
<gene>
    <name evidence="8" type="ORF">BFN67_07270</name>
</gene>
<sequence>MAFLSCHLRRNALSVISFLAGNSVLPDESARQPGFLRRHAGIWPGIVLAAIIAAAAISIRELPGLGIFSPMILAVIVGIVFSNSVGTPANTAAGIAFCQRSLLRFAIILLGFQLTAAQLVSIGPAGIGIAVASLVATFCFTLGLGRLLGVDRKLTELIAAGTSICGASAIVATNTVTQGRDEDVAYAVACITAFGTVAMLGYPLVAPLFGLDQHHYGLWAGTSIHEVAQVIGAAFQGGPQAGEIGTVAKLARVAMLAPMVIGLGLLARRGSAGAGGARPPMPWFVVAFVAVVAFNSVVEVPAEVESSIALVATALLTMGLAAMGLQTDIRNIRLRGLRPLLLALSAFVFIAGFSLALVTLVA</sequence>
<evidence type="ECO:0000256" key="7">
    <source>
        <dbReference type="SAM" id="Phobius"/>
    </source>
</evidence>
<dbReference type="PANTHER" id="PTHR30106:SF2">
    <property type="entry name" value="UPF0324 INNER MEMBRANE PROTEIN YEIH"/>
    <property type="match status" value="1"/>
</dbReference>
<evidence type="ECO:0000256" key="6">
    <source>
        <dbReference type="ARBA" id="ARBA00023136"/>
    </source>
</evidence>
<dbReference type="InterPro" id="IPR018383">
    <property type="entry name" value="UPF0324_pro"/>
</dbReference>
<reference evidence="8 9" key="1">
    <citation type="journal article" date="2016" name="Int. J. Syst. Evol. Microbiol.">
        <title>Pseudaminobacter manganicus sp. nov., isolated from sludge of a manganese mine.</title>
        <authorList>
            <person name="Li J."/>
            <person name="Huang J."/>
            <person name="Liao S."/>
            <person name="Wang G."/>
        </authorList>
    </citation>
    <scope>NUCLEOTIDE SEQUENCE [LARGE SCALE GENOMIC DNA]</scope>
    <source>
        <strain evidence="8 9">JH-7</strain>
    </source>
</reference>
<feature type="transmembrane region" description="Helical" evidence="7">
    <location>
        <begin position="127"/>
        <end position="147"/>
    </location>
</feature>
<keyword evidence="6 7" id="KW-0472">Membrane</keyword>
<feature type="transmembrane region" description="Helical" evidence="7">
    <location>
        <begin position="280"/>
        <end position="298"/>
    </location>
</feature>
<feature type="transmembrane region" description="Helical" evidence="7">
    <location>
        <begin position="304"/>
        <end position="325"/>
    </location>
</feature>
<feature type="transmembrane region" description="Helical" evidence="7">
    <location>
        <begin position="102"/>
        <end position="121"/>
    </location>
</feature>
<dbReference type="STRING" id="1873176.BFN67_07270"/>
<keyword evidence="5 7" id="KW-1133">Transmembrane helix</keyword>
<feature type="transmembrane region" description="Helical" evidence="7">
    <location>
        <begin position="184"/>
        <end position="205"/>
    </location>
</feature>
<dbReference type="PANTHER" id="PTHR30106">
    <property type="entry name" value="INNER MEMBRANE PROTEIN YEIH-RELATED"/>
    <property type="match status" value="1"/>
</dbReference>
<evidence type="ECO:0000256" key="4">
    <source>
        <dbReference type="ARBA" id="ARBA00022692"/>
    </source>
</evidence>
<evidence type="ECO:0000313" key="8">
    <source>
        <dbReference type="EMBL" id="OQM73710.1"/>
    </source>
</evidence>
<keyword evidence="9" id="KW-1185">Reference proteome</keyword>
<proteinExistence type="inferred from homology"/>
<evidence type="ECO:0000256" key="2">
    <source>
        <dbReference type="ARBA" id="ARBA00007977"/>
    </source>
</evidence>
<evidence type="ECO:0000313" key="9">
    <source>
        <dbReference type="Proteomes" id="UP000191905"/>
    </source>
</evidence>
<evidence type="ECO:0000256" key="3">
    <source>
        <dbReference type="ARBA" id="ARBA00022475"/>
    </source>
</evidence>
<dbReference type="EMBL" id="MDET01000056">
    <property type="protein sequence ID" value="OQM73710.1"/>
    <property type="molecule type" value="Genomic_DNA"/>
</dbReference>
<comment type="similarity">
    <text evidence="2">Belongs to the UPF0324 family.</text>
</comment>
<dbReference type="Pfam" id="PF03601">
    <property type="entry name" value="Cons_hypoth698"/>
    <property type="match status" value="1"/>
</dbReference>
<dbReference type="GO" id="GO:0005886">
    <property type="term" value="C:plasma membrane"/>
    <property type="evidence" value="ECO:0007669"/>
    <property type="project" value="UniProtKB-SubCell"/>
</dbReference>
<accession>A0A1V8RKI1</accession>
<evidence type="ECO:0000256" key="1">
    <source>
        <dbReference type="ARBA" id="ARBA00004651"/>
    </source>
</evidence>
<feature type="transmembrane region" description="Helical" evidence="7">
    <location>
        <begin position="337"/>
        <end position="361"/>
    </location>
</feature>
<feature type="transmembrane region" description="Helical" evidence="7">
    <location>
        <begin position="40"/>
        <end position="59"/>
    </location>
</feature>
<feature type="transmembrane region" description="Helical" evidence="7">
    <location>
        <begin position="250"/>
        <end position="268"/>
    </location>
</feature>
<dbReference type="AlphaFoldDB" id="A0A1V8RKI1"/>
<dbReference type="Proteomes" id="UP000191905">
    <property type="component" value="Unassembled WGS sequence"/>
</dbReference>
<keyword evidence="3" id="KW-1003">Cell membrane</keyword>
<organism evidence="8 9">
    <name type="scientific">Manganibacter manganicus</name>
    <dbReference type="NCBI Taxonomy" id="1873176"/>
    <lineage>
        <taxon>Bacteria</taxon>
        <taxon>Pseudomonadati</taxon>
        <taxon>Pseudomonadota</taxon>
        <taxon>Alphaproteobacteria</taxon>
        <taxon>Hyphomicrobiales</taxon>
        <taxon>Phyllobacteriaceae</taxon>
        <taxon>Manganibacter</taxon>
    </lineage>
</organism>
<comment type="subcellular location">
    <subcellularLocation>
        <location evidence="1">Cell membrane</location>
        <topology evidence="1">Multi-pass membrane protein</topology>
    </subcellularLocation>
</comment>